<name>A0A844GV32_9CHRO</name>
<accession>A0A844GV32</accession>
<dbReference type="EMBL" id="WMIA01000025">
    <property type="protein sequence ID" value="MTF40317.1"/>
    <property type="molecule type" value="Genomic_DNA"/>
</dbReference>
<evidence type="ECO:0000313" key="2">
    <source>
        <dbReference type="EMBL" id="MTF40317.1"/>
    </source>
</evidence>
<dbReference type="AlphaFoldDB" id="A0A844GV32"/>
<evidence type="ECO:0000256" key="1">
    <source>
        <dbReference type="SAM" id="MobiDB-lite"/>
    </source>
</evidence>
<feature type="region of interest" description="Disordered" evidence="1">
    <location>
        <begin position="234"/>
        <end position="263"/>
    </location>
</feature>
<dbReference type="RefSeq" id="WP_155084525.1">
    <property type="nucleotide sequence ID" value="NZ_WMIA01000025.1"/>
</dbReference>
<sequence length="384" mass="43255">MPSSLPKYSGLISEHQLSILDEFIALHDGISKARVLGRLLEAWHDAGKPILGDRDRTLRDRLLQFEQLDLDALVAQKVQEYLDIHLDDLVNNVVENKLRPLSNIDNEKTIIDNNLVSNKLLSKDLQDDESLAESNIADDGELKVVTENEEEVFSLSVQGEQLEDKQKKEYELVSNKDVNEVDSLNRKVSDKDVELVDHLNKKDINKDTNQVDDLNREDSNKGIDLVDNLNKKDVSQDTNQVKKVSKENISPTKKGQNKVGNQVSNKVIENDEEKPKVKDSSMSIIKEENPASQLVISLDKSKVNNQADVSHIPADFLALPKGKVGTKMLAKALGFSSSARASELANGKKKPPFKEFWDYMKLKTTTKTDKNGKQVNSYQWTKIR</sequence>
<comment type="caution">
    <text evidence="2">The sequence shown here is derived from an EMBL/GenBank/DDBJ whole genome shotgun (WGS) entry which is preliminary data.</text>
</comment>
<evidence type="ECO:0000313" key="3">
    <source>
        <dbReference type="Proteomes" id="UP000437131"/>
    </source>
</evidence>
<proteinExistence type="predicted"/>
<reference evidence="2 3" key="1">
    <citation type="submission" date="2019-11" db="EMBL/GenBank/DDBJ databases">
        <title>Isolation of a new High Light Tolerant Cyanobacteria.</title>
        <authorList>
            <person name="Dobson Z."/>
            <person name="Vaughn N."/>
            <person name="Vaughn M."/>
            <person name="Fromme P."/>
            <person name="Mazor Y."/>
        </authorList>
    </citation>
    <scope>NUCLEOTIDE SEQUENCE [LARGE SCALE GENOMIC DNA]</scope>
    <source>
        <strain evidence="2 3">0216</strain>
    </source>
</reference>
<protein>
    <submittedName>
        <fullName evidence="2">Uncharacterized protein</fullName>
    </submittedName>
</protein>
<organism evidence="2 3">
    <name type="scientific">Cyanobacterium aponinum 0216</name>
    <dbReference type="NCBI Taxonomy" id="2676140"/>
    <lineage>
        <taxon>Bacteria</taxon>
        <taxon>Bacillati</taxon>
        <taxon>Cyanobacteriota</taxon>
        <taxon>Cyanophyceae</taxon>
        <taxon>Oscillatoriophycideae</taxon>
        <taxon>Chroococcales</taxon>
        <taxon>Geminocystaceae</taxon>
        <taxon>Cyanobacterium</taxon>
    </lineage>
</organism>
<feature type="compositionally biased region" description="Polar residues" evidence="1">
    <location>
        <begin position="236"/>
        <end position="263"/>
    </location>
</feature>
<gene>
    <name evidence="2" type="ORF">GGC33_15465</name>
</gene>
<dbReference type="Proteomes" id="UP000437131">
    <property type="component" value="Unassembled WGS sequence"/>
</dbReference>